<keyword evidence="1" id="KW-0472">Membrane</keyword>
<sequence>MNNKRVINSNTTFLKIIAIISMTLDHIGIIFFPNIIFFRIIGRMSFPLFAYCTASGCIFTKNIKKYILRLFVLGFISQPIYIWAFDLNLNDIIYSPNILFTLAYGAVVICFLQNKQYIYCLFLVIASLFVNLDYGVMGIGLIILFYVFREKRLFLLIVCGCYLASEFIGSLNIQIGNIYINAQGFSVLSIPIIAKEVAFKPRINKYFFYLYYPLHLLLLGIIWHIAN</sequence>
<organism evidence="2 3">
    <name type="scientific">Blautia wexlerae</name>
    <dbReference type="NCBI Taxonomy" id="418240"/>
    <lineage>
        <taxon>Bacteria</taxon>
        <taxon>Bacillati</taxon>
        <taxon>Bacillota</taxon>
        <taxon>Clostridia</taxon>
        <taxon>Lachnospirales</taxon>
        <taxon>Lachnospiraceae</taxon>
        <taxon>Blautia</taxon>
    </lineage>
</organism>
<evidence type="ECO:0000256" key="1">
    <source>
        <dbReference type="SAM" id="Phobius"/>
    </source>
</evidence>
<keyword evidence="1" id="KW-1133">Transmembrane helix</keyword>
<keyword evidence="1" id="KW-0812">Transmembrane</keyword>
<reference evidence="2 3" key="1">
    <citation type="submission" date="2015-09" db="EMBL/GenBank/DDBJ databases">
        <authorList>
            <consortium name="Pathogen Informatics"/>
        </authorList>
    </citation>
    <scope>NUCLEOTIDE SEQUENCE [LARGE SCALE GENOMIC DNA]</scope>
    <source>
        <strain evidence="2 3">2789STDY5834911</strain>
    </source>
</reference>
<feature type="transmembrane region" description="Helical" evidence="1">
    <location>
        <begin position="92"/>
        <end position="112"/>
    </location>
</feature>
<proteinExistence type="predicted"/>
<dbReference type="EMBL" id="CZAW01000072">
    <property type="protein sequence ID" value="CUQ09857.1"/>
    <property type="molecule type" value="Genomic_DNA"/>
</dbReference>
<accession>A0A174TPB6</accession>
<protein>
    <submittedName>
        <fullName evidence="2">Conjugal transfer protein TrbP</fullName>
    </submittedName>
</protein>
<dbReference type="Proteomes" id="UP000095712">
    <property type="component" value="Unassembled WGS sequence"/>
</dbReference>
<gene>
    <name evidence="2" type="ORF">ERS852523_03952</name>
</gene>
<evidence type="ECO:0000313" key="3">
    <source>
        <dbReference type="Proteomes" id="UP000095712"/>
    </source>
</evidence>
<name>A0A174TPB6_9FIRM</name>
<dbReference type="Pfam" id="PF05857">
    <property type="entry name" value="TraX"/>
    <property type="match status" value="1"/>
</dbReference>
<dbReference type="RefSeq" id="WP_055153703.1">
    <property type="nucleotide sequence ID" value="NZ_CZAW01000072.1"/>
</dbReference>
<feature type="transmembrane region" description="Helical" evidence="1">
    <location>
        <begin position="153"/>
        <end position="171"/>
    </location>
</feature>
<feature type="transmembrane region" description="Helical" evidence="1">
    <location>
        <begin position="12"/>
        <end position="32"/>
    </location>
</feature>
<feature type="transmembrane region" description="Helical" evidence="1">
    <location>
        <begin position="66"/>
        <end position="86"/>
    </location>
</feature>
<feature type="transmembrane region" description="Helical" evidence="1">
    <location>
        <begin position="206"/>
        <end position="226"/>
    </location>
</feature>
<evidence type="ECO:0000313" key="2">
    <source>
        <dbReference type="EMBL" id="CUQ09857.1"/>
    </source>
</evidence>
<dbReference type="AlphaFoldDB" id="A0A174TPB6"/>
<feature type="transmembrane region" description="Helical" evidence="1">
    <location>
        <begin position="38"/>
        <end position="59"/>
    </location>
</feature>
<dbReference type="InterPro" id="IPR008875">
    <property type="entry name" value="TraX"/>
</dbReference>
<dbReference type="OrthoDB" id="9781069at2"/>
<feature type="transmembrane region" description="Helical" evidence="1">
    <location>
        <begin position="119"/>
        <end position="147"/>
    </location>
</feature>